<sequence>MPEGERLGANRTDYDEAHVQRARLVRALLTTGGLTISAARDVLGVLDSHHDLVYAFAAVQHALDAGRPPGSAASRDRVDEVVLAKGWHTSGGNPGLDTAARALDAFDAISAHVGDDYLAAYADAAERIAQADLALLAGLDRPDHVVEAMVVGTVMGDSLIAGLRRLAQEHETSFVSNTKQDRRKEST</sequence>
<gene>
    <name evidence="2" type="ORF">BJ991_002096</name>
</gene>
<accession>A0A7Y9GP26</accession>
<reference evidence="2 3" key="1">
    <citation type="submission" date="2020-07" db="EMBL/GenBank/DDBJ databases">
        <title>Sequencing the genomes of 1000 actinobacteria strains.</title>
        <authorList>
            <person name="Klenk H.-P."/>
        </authorList>
    </citation>
    <scope>NUCLEOTIDE SEQUENCE [LARGE SCALE GENOMIC DNA]</scope>
    <source>
        <strain evidence="2 3">DSM 24662</strain>
    </source>
</reference>
<dbReference type="Proteomes" id="UP000576969">
    <property type="component" value="Unassembled WGS sequence"/>
</dbReference>
<evidence type="ECO:0000313" key="2">
    <source>
        <dbReference type="EMBL" id="NYE20068.1"/>
    </source>
</evidence>
<dbReference type="GO" id="GO:0003677">
    <property type="term" value="F:DNA binding"/>
    <property type="evidence" value="ECO:0007669"/>
    <property type="project" value="InterPro"/>
</dbReference>
<evidence type="ECO:0000259" key="1">
    <source>
        <dbReference type="Pfam" id="PF13411"/>
    </source>
</evidence>
<dbReference type="AlphaFoldDB" id="A0A7Y9GP26"/>
<evidence type="ECO:0000313" key="3">
    <source>
        <dbReference type="Proteomes" id="UP000576969"/>
    </source>
</evidence>
<dbReference type="InterPro" id="IPR000551">
    <property type="entry name" value="MerR-type_HTH_dom"/>
</dbReference>
<keyword evidence="3" id="KW-1185">Reference proteome</keyword>
<dbReference type="Pfam" id="PF13411">
    <property type="entry name" value="MerR_1"/>
    <property type="match status" value="1"/>
</dbReference>
<dbReference type="EMBL" id="JACCBV010000001">
    <property type="protein sequence ID" value="NYE20068.1"/>
    <property type="molecule type" value="Genomic_DNA"/>
</dbReference>
<organism evidence="2 3">
    <name type="scientific">Microbacterium immunditiarum</name>
    <dbReference type="NCBI Taxonomy" id="337480"/>
    <lineage>
        <taxon>Bacteria</taxon>
        <taxon>Bacillati</taxon>
        <taxon>Actinomycetota</taxon>
        <taxon>Actinomycetes</taxon>
        <taxon>Micrococcales</taxon>
        <taxon>Microbacteriaceae</taxon>
        <taxon>Microbacterium</taxon>
    </lineage>
</organism>
<name>A0A7Y9GP26_9MICO</name>
<protein>
    <recommendedName>
        <fullName evidence="1">HTH merR-type domain-containing protein</fullName>
    </recommendedName>
</protein>
<dbReference type="GO" id="GO:0006355">
    <property type="term" value="P:regulation of DNA-templated transcription"/>
    <property type="evidence" value="ECO:0007669"/>
    <property type="project" value="InterPro"/>
</dbReference>
<proteinExistence type="predicted"/>
<comment type="caution">
    <text evidence="2">The sequence shown here is derived from an EMBL/GenBank/DDBJ whole genome shotgun (WGS) entry which is preliminary data.</text>
</comment>
<feature type="domain" description="HTH merR-type" evidence="1">
    <location>
        <begin position="7"/>
        <end position="43"/>
    </location>
</feature>